<gene>
    <name evidence="2" type="ORF">NDU88_007020</name>
</gene>
<proteinExistence type="predicted"/>
<evidence type="ECO:0000313" key="2">
    <source>
        <dbReference type="EMBL" id="KAJ1181821.1"/>
    </source>
</evidence>
<protein>
    <submittedName>
        <fullName evidence="2">Uncharacterized protein</fullName>
    </submittedName>
</protein>
<sequence>MPQNRHGREESWMPPQTPKPLAKLGPWRVETARDESSKSLRHGCDRRYGAKGRKKRWRAFINEEILIDGIAAEVEGVINVVVDVTVVTIVANDVALDSKVIVDERCKAALGFFIDGSDEDLKDEL</sequence>
<feature type="compositionally biased region" description="Basic and acidic residues" evidence="1">
    <location>
        <begin position="1"/>
        <end position="11"/>
    </location>
</feature>
<evidence type="ECO:0000256" key="1">
    <source>
        <dbReference type="SAM" id="MobiDB-lite"/>
    </source>
</evidence>
<dbReference type="AlphaFoldDB" id="A0AAV7TZZ4"/>
<organism evidence="2 3">
    <name type="scientific">Pleurodeles waltl</name>
    <name type="common">Iberian ribbed newt</name>
    <dbReference type="NCBI Taxonomy" id="8319"/>
    <lineage>
        <taxon>Eukaryota</taxon>
        <taxon>Metazoa</taxon>
        <taxon>Chordata</taxon>
        <taxon>Craniata</taxon>
        <taxon>Vertebrata</taxon>
        <taxon>Euteleostomi</taxon>
        <taxon>Amphibia</taxon>
        <taxon>Batrachia</taxon>
        <taxon>Caudata</taxon>
        <taxon>Salamandroidea</taxon>
        <taxon>Salamandridae</taxon>
        <taxon>Pleurodelinae</taxon>
        <taxon>Pleurodeles</taxon>
    </lineage>
</organism>
<dbReference type="EMBL" id="JANPWB010000006">
    <property type="protein sequence ID" value="KAJ1181821.1"/>
    <property type="molecule type" value="Genomic_DNA"/>
</dbReference>
<comment type="caution">
    <text evidence="2">The sequence shown here is derived from an EMBL/GenBank/DDBJ whole genome shotgun (WGS) entry which is preliminary data.</text>
</comment>
<keyword evidence="3" id="KW-1185">Reference proteome</keyword>
<evidence type="ECO:0000313" key="3">
    <source>
        <dbReference type="Proteomes" id="UP001066276"/>
    </source>
</evidence>
<dbReference type="Proteomes" id="UP001066276">
    <property type="component" value="Chromosome 3_2"/>
</dbReference>
<feature type="region of interest" description="Disordered" evidence="1">
    <location>
        <begin position="1"/>
        <end position="43"/>
    </location>
</feature>
<feature type="compositionally biased region" description="Basic and acidic residues" evidence="1">
    <location>
        <begin position="30"/>
        <end position="43"/>
    </location>
</feature>
<accession>A0AAV7TZZ4</accession>
<reference evidence="2" key="1">
    <citation type="journal article" date="2022" name="bioRxiv">
        <title>Sequencing and chromosome-scale assembly of the giantPleurodeles waltlgenome.</title>
        <authorList>
            <person name="Brown T."/>
            <person name="Elewa A."/>
            <person name="Iarovenko S."/>
            <person name="Subramanian E."/>
            <person name="Araus A.J."/>
            <person name="Petzold A."/>
            <person name="Susuki M."/>
            <person name="Suzuki K.-i.T."/>
            <person name="Hayashi T."/>
            <person name="Toyoda A."/>
            <person name="Oliveira C."/>
            <person name="Osipova E."/>
            <person name="Leigh N.D."/>
            <person name="Simon A."/>
            <person name="Yun M.H."/>
        </authorList>
    </citation>
    <scope>NUCLEOTIDE SEQUENCE</scope>
    <source>
        <strain evidence="2">20211129_DDA</strain>
        <tissue evidence="2">Liver</tissue>
    </source>
</reference>
<name>A0AAV7TZZ4_PLEWA</name>